<gene>
    <name evidence="12" type="primary">resD</name>
    <name evidence="12" type="ORF">PATL70BA_1336</name>
</gene>
<protein>
    <recommendedName>
        <fullName evidence="1">Stage 0 sporulation protein A homolog</fullName>
    </recommendedName>
</protein>
<keyword evidence="4" id="KW-0805">Transcription regulation</keyword>
<evidence type="ECO:0000256" key="8">
    <source>
        <dbReference type="PROSITE-ProRule" id="PRU00169"/>
    </source>
</evidence>
<dbReference type="GO" id="GO:0032993">
    <property type="term" value="C:protein-DNA complex"/>
    <property type="evidence" value="ECO:0007669"/>
    <property type="project" value="TreeGrafter"/>
</dbReference>
<dbReference type="GO" id="GO:0005829">
    <property type="term" value="C:cytosol"/>
    <property type="evidence" value="ECO:0007669"/>
    <property type="project" value="TreeGrafter"/>
</dbReference>
<keyword evidence="5 9" id="KW-0238">DNA-binding</keyword>
<dbReference type="PANTHER" id="PTHR48111:SF73">
    <property type="entry name" value="ALKALINE PHOSPHATASE SYNTHESIS TRANSCRIPTIONAL REGULATORY PROTEIN PHOP"/>
    <property type="match status" value="1"/>
</dbReference>
<evidence type="ECO:0000256" key="1">
    <source>
        <dbReference type="ARBA" id="ARBA00018672"/>
    </source>
</evidence>
<dbReference type="InterPro" id="IPR011006">
    <property type="entry name" value="CheY-like_superfamily"/>
</dbReference>
<name>A0A3P7PE92_9FIRM</name>
<feature type="domain" description="OmpR/PhoB-type" evidence="11">
    <location>
        <begin position="131"/>
        <end position="232"/>
    </location>
</feature>
<dbReference type="InterPro" id="IPR039420">
    <property type="entry name" value="WalR-like"/>
</dbReference>
<keyword evidence="6" id="KW-0804">Transcription</keyword>
<reference evidence="12 13" key="1">
    <citation type="submission" date="2018-09" db="EMBL/GenBank/DDBJ databases">
        <authorList>
            <person name="Postec A."/>
        </authorList>
    </citation>
    <scope>NUCLEOTIDE SEQUENCE [LARGE SCALE GENOMIC DNA]</scope>
    <source>
        <strain evidence="12">70B-A</strain>
    </source>
</reference>
<dbReference type="Pfam" id="PF00486">
    <property type="entry name" value="Trans_reg_C"/>
    <property type="match status" value="1"/>
</dbReference>
<dbReference type="CDD" id="cd00383">
    <property type="entry name" value="trans_reg_C"/>
    <property type="match status" value="1"/>
</dbReference>
<dbReference type="EMBL" id="LR130778">
    <property type="protein sequence ID" value="VDN47218.1"/>
    <property type="molecule type" value="Genomic_DNA"/>
</dbReference>
<dbReference type="SMART" id="SM00448">
    <property type="entry name" value="REC"/>
    <property type="match status" value="1"/>
</dbReference>
<dbReference type="InterPro" id="IPR016032">
    <property type="entry name" value="Sig_transdc_resp-reg_C-effctor"/>
</dbReference>
<keyword evidence="3" id="KW-0902">Two-component regulatory system</keyword>
<dbReference type="OrthoDB" id="9790442at2"/>
<comment type="function">
    <text evidence="7">May play the central regulatory role in sporulation. It may be an element of the effector pathway responsible for the activation of sporulation genes in response to nutritional stress. Spo0A may act in concert with spo0H (a sigma factor) to control the expression of some genes that are critical to the sporulation process.</text>
</comment>
<dbReference type="KEGG" id="cbar:PATL70BA_1336"/>
<dbReference type="PANTHER" id="PTHR48111">
    <property type="entry name" value="REGULATOR OF RPOS"/>
    <property type="match status" value="1"/>
</dbReference>
<feature type="DNA-binding region" description="OmpR/PhoB-type" evidence="9">
    <location>
        <begin position="131"/>
        <end position="232"/>
    </location>
</feature>
<evidence type="ECO:0000256" key="6">
    <source>
        <dbReference type="ARBA" id="ARBA00023163"/>
    </source>
</evidence>
<keyword evidence="13" id="KW-1185">Reference proteome</keyword>
<evidence type="ECO:0000256" key="5">
    <source>
        <dbReference type="ARBA" id="ARBA00023125"/>
    </source>
</evidence>
<dbReference type="SMART" id="SM00862">
    <property type="entry name" value="Trans_reg_C"/>
    <property type="match status" value="1"/>
</dbReference>
<dbReference type="PROSITE" id="PS50110">
    <property type="entry name" value="RESPONSE_REGULATORY"/>
    <property type="match status" value="1"/>
</dbReference>
<evidence type="ECO:0000256" key="2">
    <source>
        <dbReference type="ARBA" id="ARBA00022553"/>
    </source>
</evidence>
<organism evidence="12 13">
    <name type="scientific">Petrocella atlantisensis</name>
    <dbReference type="NCBI Taxonomy" id="2173034"/>
    <lineage>
        <taxon>Bacteria</taxon>
        <taxon>Bacillati</taxon>
        <taxon>Bacillota</taxon>
        <taxon>Clostridia</taxon>
        <taxon>Lachnospirales</taxon>
        <taxon>Vallitaleaceae</taxon>
        <taxon>Petrocella</taxon>
    </lineage>
</organism>
<dbReference type="AlphaFoldDB" id="A0A3P7PE92"/>
<evidence type="ECO:0000256" key="4">
    <source>
        <dbReference type="ARBA" id="ARBA00023015"/>
    </source>
</evidence>
<dbReference type="Pfam" id="PF00072">
    <property type="entry name" value="Response_reg"/>
    <property type="match status" value="1"/>
</dbReference>
<evidence type="ECO:0000259" key="11">
    <source>
        <dbReference type="PROSITE" id="PS51755"/>
    </source>
</evidence>
<dbReference type="Gene3D" id="1.10.10.10">
    <property type="entry name" value="Winged helix-like DNA-binding domain superfamily/Winged helix DNA-binding domain"/>
    <property type="match status" value="1"/>
</dbReference>
<accession>A0A3P7PE92</accession>
<evidence type="ECO:0000313" key="13">
    <source>
        <dbReference type="Proteomes" id="UP000279029"/>
    </source>
</evidence>
<evidence type="ECO:0000313" key="12">
    <source>
        <dbReference type="EMBL" id="VDN47218.1"/>
    </source>
</evidence>
<dbReference type="InterPro" id="IPR036388">
    <property type="entry name" value="WH-like_DNA-bd_sf"/>
</dbReference>
<feature type="domain" description="Response regulatory" evidence="10">
    <location>
        <begin position="7"/>
        <end position="120"/>
    </location>
</feature>
<evidence type="ECO:0000256" key="9">
    <source>
        <dbReference type="PROSITE-ProRule" id="PRU01091"/>
    </source>
</evidence>
<dbReference type="SUPFAM" id="SSF52172">
    <property type="entry name" value="CheY-like"/>
    <property type="match status" value="1"/>
</dbReference>
<keyword evidence="2 8" id="KW-0597">Phosphoprotein</keyword>
<dbReference type="Gene3D" id="3.40.50.2300">
    <property type="match status" value="1"/>
</dbReference>
<sequence length="235" mass="26578">MKANNHKILLVDDEPKIVNAIKAYLENSNYIVSTAFDGEQALKLFDEVSPDLVVLDLMLPKITGEEICQTIRKKSRIPIIMLTAKIQENDIINGFNIGADDYLTKPFSPRELVVRVGSLLRRSSEGVSPLFNVMSWNNKDLEVDLNEIVVKKNGIDAKLTPNEFKLLSTLIKYPKKSFTREELIEIAFGYGYDGYERTIDSHIKNLRNKIEDDSASPKYIMTVRGIGYKFGGEGE</sequence>
<proteinExistence type="predicted"/>
<dbReference type="FunFam" id="3.40.50.2300:FF:000001">
    <property type="entry name" value="DNA-binding response regulator PhoB"/>
    <property type="match status" value="1"/>
</dbReference>
<evidence type="ECO:0000256" key="3">
    <source>
        <dbReference type="ARBA" id="ARBA00023012"/>
    </source>
</evidence>
<evidence type="ECO:0000259" key="10">
    <source>
        <dbReference type="PROSITE" id="PS50110"/>
    </source>
</evidence>
<dbReference type="InterPro" id="IPR001867">
    <property type="entry name" value="OmpR/PhoB-type_DNA-bd"/>
</dbReference>
<dbReference type="Gene3D" id="6.10.250.690">
    <property type="match status" value="1"/>
</dbReference>
<dbReference type="GO" id="GO:0000156">
    <property type="term" value="F:phosphorelay response regulator activity"/>
    <property type="evidence" value="ECO:0007669"/>
    <property type="project" value="TreeGrafter"/>
</dbReference>
<dbReference type="SUPFAM" id="SSF46894">
    <property type="entry name" value="C-terminal effector domain of the bipartite response regulators"/>
    <property type="match status" value="1"/>
</dbReference>
<dbReference type="GO" id="GO:0000976">
    <property type="term" value="F:transcription cis-regulatory region binding"/>
    <property type="evidence" value="ECO:0007669"/>
    <property type="project" value="TreeGrafter"/>
</dbReference>
<dbReference type="CDD" id="cd17574">
    <property type="entry name" value="REC_OmpR"/>
    <property type="match status" value="1"/>
</dbReference>
<dbReference type="RefSeq" id="WP_125136575.1">
    <property type="nucleotide sequence ID" value="NZ_LR130778.1"/>
</dbReference>
<evidence type="ECO:0000256" key="7">
    <source>
        <dbReference type="ARBA" id="ARBA00024867"/>
    </source>
</evidence>
<dbReference type="GO" id="GO:0006355">
    <property type="term" value="P:regulation of DNA-templated transcription"/>
    <property type="evidence" value="ECO:0007669"/>
    <property type="project" value="InterPro"/>
</dbReference>
<feature type="modified residue" description="4-aspartylphosphate" evidence="8">
    <location>
        <position position="56"/>
    </location>
</feature>
<dbReference type="PROSITE" id="PS51755">
    <property type="entry name" value="OMPR_PHOB"/>
    <property type="match status" value="1"/>
</dbReference>
<dbReference type="Proteomes" id="UP000279029">
    <property type="component" value="Chromosome"/>
</dbReference>
<dbReference type="InterPro" id="IPR001789">
    <property type="entry name" value="Sig_transdc_resp-reg_receiver"/>
</dbReference>